<accession>A0ABX3KNU0</accession>
<evidence type="ECO:0000313" key="4">
    <source>
        <dbReference type="Proteomes" id="UP000189431"/>
    </source>
</evidence>
<keyword evidence="4" id="KW-1185">Reference proteome</keyword>
<dbReference type="Gene3D" id="3.40.50.12370">
    <property type="match status" value="1"/>
</dbReference>
<reference evidence="4" key="1">
    <citation type="submission" date="2017-01" db="EMBL/GenBank/DDBJ databases">
        <title>Draft genome of the species Salinivibrio costicola subsp. alcaliphilus.</title>
        <authorList>
            <person name="Lopez-Hermoso C."/>
            <person name="De La Haba R."/>
            <person name="Sanchez-Porro C."/>
            <person name="Ventosa A."/>
        </authorList>
    </citation>
    <scope>NUCLEOTIDE SEQUENCE [LARGE SCALE GENOMIC DNA]</scope>
    <source>
        <strain evidence="4">CBH448</strain>
    </source>
</reference>
<sequence>MNKIIACIDGASYTQSVTDLSIWAASRLSAPLTFLHVLEKPASSDSELSGSIGLGSRDQLMSELVELDEKRAKLALQHGKALLHECEEVALSKGLTEVTRLQQHGHLLESLLALESTMRVLVIGRSGDLHQNDAKAIGSQLESVVRRIHNHILIATGDVTPPDSYLLAFDGSEVSEKLVEKALNTPLLKGMTCHLVMVDNDAHSEAFERAAQRLTAQGVDVVQARLSGEPAQALLAYQAQQNVGLITMGAYGHTKLRQLFVGSTTTRIVIDSPVPLLLIR</sequence>
<evidence type="ECO:0000256" key="1">
    <source>
        <dbReference type="ARBA" id="ARBA00008791"/>
    </source>
</evidence>
<dbReference type="EMBL" id="MUFR01000035">
    <property type="protein sequence ID" value="OOF33241.1"/>
    <property type="molecule type" value="Genomic_DNA"/>
</dbReference>
<evidence type="ECO:0000259" key="2">
    <source>
        <dbReference type="Pfam" id="PF00582"/>
    </source>
</evidence>
<dbReference type="Pfam" id="PF00582">
    <property type="entry name" value="Usp"/>
    <property type="match status" value="2"/>
</dbReference>
<dbReference type="InterPro" id="IPR006015">
    <property type="entry name" value="Universal_stress_UspA"/>
</dbReference>
<dbReference type="RefSeq" id="WP_077669890.1">
    <property type="nucleotide sequence ID" value="NZ_MUFR01000035.1"/>
</dbReference>
<feature type="domain" description="UspA" evidence="2">
    <location>
        <begin position="205"/>
        <end position="280"/>
    </location>
</feature>
<comment type="similarity">
    <text evidence="1">Belongs to the universal stress protein A family.</text>
</comment>
<feature type="domain" description="UspA" evidence="2">
    <location>
        <begin position="2"/>
        <end position="153"/>
    </location>
</feature>
<protein>
    <submittedName>
        <fullName evidence="3">Universal stress protein UspA</fullName>
    </submittedName>
</protein>
<dbReference type="CDD" id="cd00293">
    <property type="entry name" value="USP-like"/>
    <property type="match status" value="1"/>
</dbReference>
<dbReference type="PANTHER" id="PTHR46268">
    <property type="entry name" value="STRESS RESPONSE PROTEIN NHAX"/>
    <property type="match status" value="1"/>
</dbReference>
<evidence type="ECO:0000313" key="3">
    <source>
        <dbReference type="EMBL" id="OOF33241.1"/>
    </source>
</evidence>
<dbReference type="PANTHER" id="PTHR46268:SF6">
    <property type="entry name" value="UNIVERSAL STRESS PROTEIN UP12"/>
    <property type="match status" value="1"/>
</dbReference>
<dbReference type="SUPFAM" id="SSF52402">
    <property type="entry name" value="Adenine nucleotide alpha hydrolases-like"/>
    <property type="match status" value="2"/>
</dbReference>
<comment type="caution">
    <text evidence="3">The sequence shown here is derived from an EMBL/GenBank/DDBJ whole genome shotgun (WGS) entry which is preliminary data.</text>
</comment>
<dbReference type="PRINTS" id="PR01438">
    <property type="entry name" value="UNVRSLSTRESS"/>
</dbReference>
<name>A0ABX3KNU0_SALCS</name>
<dbReference type="Proteomes" id="UP000189431">
    <property type="component" value="Unassembled WGS sequence"/>
</dbReference>
<gene>
    <name evidence="3" type="ORF">BZJ21_11935</name>
</gene>
<organism evidence="3 4">
    <name type="scientific">Salinivibrio costicola subsp. alcaliphilus</name>
    <dbReference type="NCBI Taxonomy" id="272773"/>
    <lineage>
        <taxon>Bacteria</taxon>
        <taxon>Pseudomonadati</taxon>
        <taxon>Pseudomonadota</taxon>
        <taxon>Gammaproteobacteria</taxon>
        <taxon>Vibrionales</taxon>
        <taxon>Vibrionaceae</taxon>
        <taxon>Salinivibrio</taxon>
    </lineage>
</organism>
<proteinExistence type="inferred from homology"/>
<dbReference type="InterPro" id="IPR006016">
    <property type="entry name" value="UspA"/>
</dbReference>